<keyword evidence="4" id="KW-1185">Reference proteome</keyword>
<protein>
    <recommendedName>
        <fullName evidence="5">PhzF family phenazine biosynthesis protein</fullName>
    </recommendedName>
</protein>
<evidence type="ECO:0008006" key="5">
    <source>
        <dbReference type="Google" id="ProtNLM"/>
    </source>
</evidence>
<name>A0ABQ0BRD4_9FIRM</name>
<accession>A0ABQ0BRD4</accession>
<organism evidence="3 4">
    <name type="scientific">Blautia parvula</name>
    <dbReference type="NCBI Taxonomy" id="2877527"/>
    <lineage>
        <taxon>Bacteria</taxon>
        <taxon>Bacillati</taxon>
        <taxon>Bacillota</taxon>
        <taxon>Clostridia</taxon>
        <taxon>Lachnospirales</taxon>
        <taxon>Lachnospiraceae</taxon>
        <taxon>Blautia</taxon>
    </lineage>
</organism>
<dbReference type="SUPFAM" id="SSF54506">
    <property type="entry name" value="Diaminopimelate epimerase-like"/>
    <property type="match status" value="1"/>
</dbReference>
<evidence type="ECO:0000313" key="4">
    <source>
        <dbReference type="Proteomes" id="UP001600941"/>
    </source>
</evidence>
<evidence type="ECO:0000256" key="2">
    <source>
        <dbReference type="ARBA" id="ARBA00023235"/>
    </source>
</evidence>
<dbReference type="PANTHER" id="PTHR13774:SF17">
    <property type="entry name" value="PHENAZINE BIOSYNTHESIS-LIKE DOMAIN-CONTAINING PROTEIN"/>
    <property type="match status" value="1"/>
</dbReference>
<dbReference type="Proteomes" id="UP001600941">
    <property type="component" value="Unassembled WGS sequence"/>
</dbReference>
<reference evidence="3 4" key="1">
    <citation type="submission" date="2024-04" db="EMBL/GenBank/DDBJ databases">
        <title>Defined microbial consortia suppress multidrug-resistant proinflammatory Enterobacteriaceae via ecological control.</title>
        <authorList>
            <person name="Furuichi M."/>
            <person name="Kawaguchi T."/>
            <person name="Pust M."/>
            <person name="Yasuma K."/>
            <person name="Plichta D."/>
            <person name="Hasegawa N."/>
            <person name="Ohya T."/>
            <person name="Bhattarai S."/>
            <person name="Sasajima S."/>
            <person name="Aoto Y."/>
            <person name="Tuganbaev T."/>
            <person name="Yaginuma M."/>
            <person name="Ueda M."/>
            <person name="Okahashi N."/>
            <person name="Amafuji K."/>
            <person name="Kiridooshi Y."/>
            <person name="Sugita K."/>
            <person name="Strazar M."/>
            <person name="Skelly A."/>
            <person name="Suda W."/>
            <person name="Hattori M."/>
            <person name="Nakamoto N."/>
            <person name="Caballero S."/>
            <person name="Norman J."/>
            <person name="Olle B."/>
            <person name="Tanoue T."/>
            <person name="Arita M."/>
            <person name="Bucci V."/>
            <person name="Atarashi K."/>
            <person name="Xavier R."/>
            <person name="Honda K."/>
        </authorList>
    </citation>
    <scope>NUCLEOTIDE SEQUENCE [LARGE SCALE GENOMIC DNA]</scope>
    <source>
        <strain evidence="4">k34-0107-D12</strain>
    </source>
</reference>
<evidence type="ECO:0000256" key="1">
    <source>
        <dbReference type="ARBA" id="ARBA00008270"/>
    </source>
</evidence>
<dbReference type="Pfam" id="PF02567">
    <property type="entry name" value="PhzC-PhzF"/>
    <property type="match status" value="1"/>
</dbReference>
<dbReference type="EMBL" id="BAABZQ010000001">
    <property type="protein sequence ID" value="GAA6498997.1"/>
    <property type="molecule type" value="Genomic_DNA"/>
</dbReference>
<comment type="caution">
    <text evidence="3">The sequence shown here is derived from an EMBL/GenBank/DDBJ whole genome shotgun (WGS) entry which is preliminary data.</text>
</comment>
<dbReference type="PANTHER" id="PTHR13774">
    <property type="entry name" value="PHENAZINE BIOSYNTHESIS PROTEIN"/>
    <property type="match status" value="1"/>
</dbReference>
<proteinExistence type="inferred from homology"/>
<dbReference type="Gene3D" id="3.10.310.10">
    <property type="entry name" value="Diaminopimelate Epimerase, Chain A, domain 1"/>
    <property type="match status" value="2"/>
</dbReference>
<evidence type="ECO:0000313" key="3">
    <source>
        <dbReference type="EMBL" id="GAA6498997.1"/>
    </source>
</evidence>
<keyword evidence="2" id="KW-0413">Isomerase</keyword>
<dbReference type="InterPro" id="IPR003719">
    <property type="entry name" value="Phenazine_PhzF-like"/>
</dbReference>
<comment type="similarity">
    <text evidence="1">Belongs to the PhzF family.</text>
</comment>
<dbReference type="NCBIfam" id="TIGR00654">
    <property type="entry name" value="PhzF_family"/>
    <property type="match status" value="1"/>
</dbReference>
<gene>
    <name evidence="3" type="ORF">K340107D12_18130</name>
</gene>
<sequence length="210" mass="23677">MKCYIADAFTDTVFKGNPAAVCLPEQWIPDELMQNIARENNLSETAFTVTKGDAYELRWFTPGGEIDLCGHATLAAAYVLMRFVIKDRTRISFLTKSGELTVRKKDGRYELDMPSYPLHRIPVTEEMAAAVGFMPAEAWLGRDLVCGSGHCHVIPMWAEKLKRQDFRALQASERSGILYCRLSGDRVFIAGEAALYSVAELYVQERRDDL</sequence>
<dbReference type="RefSeq" id="WP_227210196.1">
    <property type="nucleotide sequence ID" value="NZ_BAABZQ010000001.1"/>
</dbReference>